<organism evidence="8 9">
    <name type="scientific">Ficus carica</name>
    <name type="common">Common fig</name>
    <dbReference type="NCBI Taxonomy" id="3494"/>
    <lineage>
        <taxon>Eukaryota</taxon>
        <taxon>Viridiplantae</taxon>
        <taxon>Streptophyta</taxon>
        <taxon>Embryophyta</taxon>
        <taxon>Tracheophyta</taxon>
        <taxon>Spermatophyta</taxon>
        <taxon>Magnoliopsida</taxon>
        <taxon>eudicotyledons</taxon>
        <taxon>Gunneridae</taxon>
        <taxon>Pentapetalae</taxon>
        <taxon>rosids</taxon>
        <taxon>fabids</taxon>
        <taxon>Rosales</taxon>
        <taxon>Moraceae</taxon>
        <taxon>Ficeae</taxon>
        <taxon>Ficus</taxon>
    </lineage>
</organism>
<evidence type="ECO:0000313" key="8">
    <source>
        <dbReference type="EMBL" id="GMN54346.1"/>
    </source>
</evidence>
<dbReference type="GO" id="GO:0045944">
    <property type="term" value="P:positive regulation of transcription by RNA polymerase II"/>
    <property type="evidence" value="ECO:0007669"/>
    <property type="project" value="InterPro"/>
</dbReference>
<evidence type="ECO:0000256" key="5">
    <source>
        <dbReference type="ARBA" id="ARBA00023242"/>
    </source>
</evidence>
<dbReference type="InterPro" id="IPR033897">
    <property type="entry name" value="SRF-like_MADS-box"/>
</dbReference>
<dbReference type="SMART" id="SM00432">
    <property type="entry name" value="MADS"/>
    <property type="match status" value="1"/>
</dbReference>
<evidence type="ECO:0000256" key="2">
    <source>
        <dbReference type="ARBA" id="ARBA00023015"/>
    </source>
</evidence>
<dbReference type="EMBL" id="BTGU01000051">
    <property type="protein sequence ID" value="GMN54346.1"/>
    <property type="molecule type" value="Genomic_DNA"/>
</dbReference>
<dbReference type="Gramene" id="FCD_00030035-RA">
    <property type="protein sequence ID" value="FCD_00030035-RA:cds"/>
    <property type="gene ID" value="FCD_00030035"/>
</dbReference>
<keyword evidence="6" id="KW-0175">Coiled coil</keyword>
<dbReference type="Gene3D" id="3.40.1810.10">
    <property type="entry name" value="Transcription factor, MADS-box"/>
    <property type="match status" value="1"/>
</dbReference>
<evidence type="ECO:0000313" key="9">
    <source>
        <dbReference type="Proteomes" id="UP001187192"/>
    </source>
</evidence>
<dbReference type="PROSITE" id="PS50066">
    <property type="entry name" value="MADS_BOX_2"/>
    <property type="match status" value="1"/>
</dbReference>
<dbReference type="Gramene" id="FCD_00032322-RA">
    <property type="protein sequence ID" value="FCD_00032322-RA:cds"/>
    <property type="gene ID" value="FCD_00032322"/>
</dbReference>
<dbReference type="PRINTS" id="PR00404">
    <property type="entry name" value="MADSDOMAIN"/>
</dbReference>
<dbReference type="GO" id="GO:0046983">
    <property type="term" value="F:protein dimerization activity"/>
    <property type="evidence" value="ECO:0007669"/>
    <property type="project" value="InterPro"/>
</dbReference>
<evidence type="ECO:0000256" key="6">
    <source>
        <dbReference type="SAM" id="Coils"/>
    </source>
</evidence>
<dbReference type="GO" id="GO:0005634">
    <property type="term" value="C:nucleus"/>
    <property type="evidence" value="ECO:0007669"/>
    <property type="project" value="UniProtKB-SubCell"/>
</dbReference>
<evidence type="ECO:0000259" key="7">
    <source>
        <dbReference type="PROSITE" id="PS50066"/>
    </source>
</evidence>
<evidence type="ECO:0000256" key="1">
    <source>
        <dbReference type="ARBA" id="ARBA00004123"/>
    </source>
</evidence>
<comment type="caution">
    <text evidence="8">The sequence shown here is derived from an EMBL/GenBank/DDBJ whole genome shotgun (WGS) entry which is preliminary data.</text>
</comment>
<gene>
    <name evidence="8" type="ORF">TIFTF001_023473</name>
</gene>
<dbReference type="Pfam" id="PF00319">
    <property type="entry name" value="SRF-TF"/>
    <property type="match status" value="1"/>
</dbReference>
<protein>
    <recommendedName>
        <fullName evidence="7">MADS-box domain-containing protein</fullName>
    </recommendedName>
</protein>
<dbReference type="SUPFAM" id="SSF55455">
    <property type="entry name" value="SRF-like"/>
    <property type="match status" value="1"/>
</dbReference>
<evidence type="ECO:0000256" key="4">
    <source>
        <dbReference type="ARBA" id="ARBA00023163"/>
    </source>
</evidence>
<dbReference type="InterPro" id="IPR036879">
    <property type="entry name" value="TF_MADSbox_sf"/>
</dbReference>
<dbReference type="AlphaFoldDB" id="A0AA88AWW6"/>
<dbReference type="CDD" id="cd00266">
    <property type="entry name" value="MADS_SRF_like"/>
    <property type="match status" value="1"/>
</dbReference>
<accession>A0AA88AWW6</accession>
<reference evidence="8" key="1">
    <citation type="submission" date="2023-07" db="EMBL/GenBank/DDBJ databases">
        <title>draft genome sequence of fig (Ficus carica).</title>
        <authorList>
            <person name="Takahashi T."/>
            <person name="Nishimura K."/>
        </authorList>
    </citation>
    <scope>NUCLEOTIDE SEQUENCE</scope>
</reference>
<keyword evidence="4" id="KW-0804">Transcription</keyword>
<dbReference type="PANTHER" id="PTHR11945:SF776">
    <property type="entry name" value="AGAMOUS-LIKE 50-RELATED"/>
    <property type="match status" value="1"/>
</dbReference>
<sequence length="163" mass="17835">MGKRKIPMAKIENDQSRMVSFSKRRNGLFKKANELSVLTGTRTAVLVLSQAGRPYVFGSPSLESVVEQFLSHSEENIAGTSVATTTVSNDGQTAQSISDDGGDVAGCSSRIDVAGSSWSDLLEKEFDERESVKKLLALKEDLEEMRRRVALAMDLQFVQSLFA</sequence>
<dbReference type="GO" id="GO:0000981">
    <property type="term" value="F:DNA-binding transcription factor activity, RNA polymerase II-specific"/>
    <property type="evidence" value="ECO:0007669"/>
    <property type="project" value="InterPro"/>
</dbReference>
<keyword evidence="3" id="KW-0238">DNA-binding</keyword>
<dbReference type="Proteomes" id="UP001187192">
    <property type="component" value="Unassembled WGS sequence"/>
</dbReference>
<dbReference type="InterPro" id="IPR002100">
    <property type="entry name" value="TF_MADSbox"/>
</dbReference>
<keyword evidence="2" id="KW-0805">Transcription regulation</keyword>
<name>A0AA88AWW6_FICCA</name>
<evidence type="ECO:0000256" key="3">
    <source>
        <dbReference type="ARBA" id="ARBA00023125"/>
    </source>
</evidence>
<feature type="domain" description="MADS-box" evidence="7">
    <location>
        <begin position="1"/>
        <end position="61"/>
    </location>
</feature>
<comment type="subcellular location">
    <subcellularLocation>
        <location evidence="1">Nucleus</location>
    </subcellularLocation>
</comment>
<feature type="coiled-coil region" evidence="6">
    <location>
        <begin position="128"/>
        <end position="155"/>
    </location>
</feature>
<dbReference type="PANTHER" id="PTHR11945">
    <property type="entry name" value="MADS BOX PROTEIN"/>
    <property type="match status" value="1"/>
</dbReference>
<keyword evidence="5" id="KW-0539">Nucleus</keyword>
<proteinExistence type="predicted"/>
<keyword evidence="9" id="KW-1185">Reference proteome</keyword>
<dbReference type="GO" id="GO:0000978">
    <property type="term" value="F:RNA polymerase II cis-regulatory region sequence-specific DNA binding"/>
    <property type="evidence" value="ECO:0007669"/>
    <property type="project" value="TreeGrafter"/>
</dbReference>